<dbReference type="AlphaFoldDB" id="F2DAH9"/>
<feature type="region of interest" description="Disordered" evidence="1">
    <location>
        <begin position="1"/>
        <end position="21"/>
    </location>
</feature>
<sequence length="21" mass="2165">MCPMVSQPAAGNTPISAAVRY</sequence>
<protein>
    <submittedName>
        <fullName evidence="2">Predicted protein</fullName>
    </submittedName>
</protein>
<accession>F2DAH9</accession>
<evidence type="ECO:0000313" key="2">
    <source>
        <dbReference type="EMBL" id="BAJ92100.1"/>
    </source>
</evidence>
<reference evidence="2" key="1">
    <citation type="journal article" date="2011" name="Plant Physiol.">
        <title>Comprehensive sequence analysis of 24,783 barley full-length cDNAs derived from 12 clone libraries.</title>
        <authorList>
            <person name="Matsumoto T."/>
            <person name="Tanaka T."/>
            <person name="Sakai H."/>
            <person name="Amano N."/>
            <person name="Kanamori H."/>
            <person name="Kurita K."/>
            <person name="Kikuta A."/>
            <person name="Kamiya K."/>
            <person name="Yamamoto M."/>
            <person name="Ikawa H."/>
            <person name="Fujii N."/>
            <person name="Hori K."/>
            <person name="Itoh T."/>
            <person name="Sato K."/>
        </authorList>
    </citation>
    <scope>NUCLEOTIDE SEQUENCE</scope>
    <source>
        <tissue evidence="2">Shoot</tissue>
    </source>
</reference>
<organism evidence="2">
    <name type="scientific">Hordeum vulgare subsp. vulgare</name>
    <name type="common">Domesticated barley</name>
    <dbReference type="NCBI Taxonomy" id="112509"/>
    <lineage>
        <taxon>Eukaryota</taxon>
        <taxon>Viridiplantae</taxon>
        <taxon>Streptophyta</taxon>
        <taxon>Embryophyta</taxon>
        <taxon>Tracheophyta</taxon>
        <taxon>Spermatophyta</taxon>
        <taxon>Magnoliopsida</taxon>
        <taxon>Liliopsida</taxon>
        <taxon>Poales</taxon>
        <taxon>Poaceae</taxon>
        <taxon>BOP clade</taxon>
        <taxon>Pooideae</taxon>
        <taxon>Triticodae</taxon>
        <taxon>Triticeae</taxon>
        <taxon>Hordeinae</taxon>
        <taxon>Hordeum</taxon>
    </lineage>
</organism>
<evidence type="ECO:0000256" key="1">
    <source>
        <dbReference type="SAM" id="MobiDB-lite"/>
    </source>
</evidence>
<dbReference type="EMBL" id="AK360893">
    <property type="protein sequence ID" value="BAJ92100.1"/>
    <property type="molecule type" value="mRNA"/>
</dbReference>
<name>F2DAH9_HORVV</name>
<proteinExistence type="evidence at transcript level"/>